<feature type="transmembrane region" description="Helical" evidence="4">
    <location>
        <begin position="218"/>
        <end position="237"/>
    </location>
</feature>
<dbReference type="OrthoDB" id="65739at2"/>
<reference evidence="7 8" key="1">
    <citation type="submission" date="2016-03" db="EMBL/GenBank/DDBJ databases">
        <title>Draft genome sequence of the Vibrio tubiashii subs. europaeus.</title>
        <authorList>
            <person name="Spinard E."/>
            <person name="Dubert J."/>
            <person name="Nelson D.R."/>
            <person name="Barja J.L."/>
        </authorList>
    </citation>
    <scope>NUCLEOTIDE SEQUENCE [LARGE SCALE GENOMIC DNA]</scope>
    <source>
        <strain evidence="8">PP-638</strain>
        <strain evidence="7">PP2-638</strain>
    </source>
</reference>
<dbReference type="EMBL" id="JAPFIT010000012">
    <property type="protein sequence ID" value="MDC5739953.1"/>
    <property type="molecule type" value="Genomic_DNA"/>
</dbReference>
<comment type="caution">
    <text evidence="7">The sequence shown here is derived from an EMBL/GenBank/DDBJ whole genome shotgun (WGS) entry which is preliminary data.</text>
</comment>
<feature type="transmembrane region" description="Helical" evidence="4">
    <location>
        <begin position="174"/>
        <end position="193"/>
    </location>
</feature>
<evidence type="ECO:0000313" key="9">
    <source>
        <dbReference type="Proteomes" id="UP001150001"/>
    </source>
</evidence>
<dbReference type="InterPro" id="IPR020846">
    <property type="entry name" value="MFS_dom"/>
</dbReference>
<evidence type="ECO:0000256" key="4">
    <source>
        <dbReference type="SAM" id="Phobius"/>
    </source>
</evidence>
<feature type="transmembrane region" description="Helical" evidence="4">
    <location>
        <begin position="257"/>
        <end position="276"/>
    </location>
</feature>
<feature type="transmembrane region" description="Helical" evidence="4">
    <location>
        <begin position="288"/>
        <end position="304"/>
    </location>
</feature>
<proteinExistence type="predicted"/>
<evidence type="ECO:0000259" key="5">
    <source>
        <dbReference type="PROSITE" id="PS50850"/>
    </source>
</evidence>
<dbReference type="RefSeq" id="WP_069668584.1">
    <property type="nucleotide sequence ID" value="NZ_JAPFIM010000015.1"/>
</dbReference>
<feature type="transmembrane region" description="Helical" evidence="4">
    <location>
        <begin position="371"/>
        <end position="390"/>
    </location>
</feature>
<feature type="transmembrane region" description="Helical" evidence="4">
    <location>
        <begin position="12"/>
        <end position="34"/>
    </location>
</feature>
<evidence type="ECO:0000256" key="2">
    <source>
        <dbReference type="ARBA" id="ARBA00022989"/>
    </source>
</evidence>
<keyword evidence="9" id="KW-1185">Reference proteome</keyword>
<keyword evidence="2 4" id="KW-1133">Transmembrane helix</keyword>
<evidence type="ECO:0000313" key="8">
    <source>
        <dbReference type="Proteomes" id="UP000094761"/>
    </source>
</evidence>
<protein>
    <submittedName>
        <fullName evidence="6">MFS transporter</fullName>
    </submittedName>
    <submittedName>
        <fullName evidence="7">Permease</fullName>
    </submittedName>
</protein>
<evidence type="ECO:0000313" key="7">
    <source>
        <dbReference type="EMBL" id="OAM97385.1"/>
    </source>
</evidence>
<dbReference type="GeneID" id="78077558"/>
<dbReference type="GO" id="GO:0022857">
    <property type="term" value="F:transmembrane transporter activity"/>
    <property type="evidence" value="ECO:0007669"/>
    <property type="project" value="InterPro"/>
</dbReference>
<dbReference type="Gene3D" id="1.20.1250.20">
    <property type="entry name" value="MFS general substrate transporter like domains"/>
    <property type="match status" value="2"/>
</dbReference>
<dbReference type="PANTHER" id="PTHR23546">
    <property type="entry name" value="TRANSPORT PROTEIN"/>
    <property type="match status" value="1"/>
</dbReference>
<gene>
    <name evidence="7" type="ORF">AZ468_17705</name>
    <name evidence="6" type="ORF">OPW20_07730</name>
</gene>
<accession>A0A178J6J6</accession>
<dbReference type="EMBL" id="LUAX01000007">
    <property type="protein sequence ID" value="OAM97385.1"/>
    <property type="molecule type" value="Genomic_DNA"/>
</dbReference>
<feature type="transmembrane region" description="Helical" evidence="4">
    <location>
        <begin position="341"/>
        <end position="365"/>
    </location>
</feature>
<dbReference type="SUPFAM" id="SSF103473">
    <property type="entry name" value="MFS general substrate transporter"/>
    <property type="match status" value="1"/>
</dbReference>
<reference evidence="6" key="2">
    <citation type="submission" date="2022-11" db="EMBL/GenBank/DDBJ databases">
        <title>Role of the vibriolysin VemA secreted by the emergent pathogen Vibrio europaeus in the colonization of Manila clam mucus.</title>
        <authorList>
            <person name="Martinez C."/>
            <person name="Rodriguez S."/>
            <person name="Vences A."/>
            <person name="Barja J.L."/>
            <person name="Toranzo A.E."/>
            <person name="Dubert J."/>
        </authorList>
    </citation>
    <scope>NUCLEOTIDE SEQUENCE</scope>
    <source>
        <strain evidence="6">3454</strain>
    </source>
</reference>
<name>A0A178J6J6_9VIBR</name>
<evidence type="ECO:0000256" key="3">
    <source>
        <dbReference type="ARBA" id="ARBA00023136"/>
    </source>
</evidence>
<dbReference type="Pfam" id="PF07690">
    <property type="entry name" value="MFS_1"/>
    <property type="match status" value="1"/>
</dbReference>
<dbReference type="PROSITE" id="PS50850">
    <property type="entry name" value="MFS"/>
    <property type="match status" value="1"/>
</dbReference>
<feature type="transmembrane region" description="Helical" evidence="4">
    <location>
        <begin position="46"/>
        <end position="64"/>
    </location>
</feature>
<organism evidence="7 8">
    <name type="scientific">Vibrio europaeus</name>
    <dbReference type="NCBI Taxonomy" id="300876"/>
    <lineage>
        <taxon>Bacteria</taxon>
        <taxon>Pseudomonadati</taxon>
        <taxon>Pseudomonadota</taxon>
        <taxon>Gammaproteobacteria</taxon>
        <taxon>Vibrionales</taxon>
        <taxon>Vibrionaceae</taxon>
        <taxon>Vibrio</taxon>
        <taxon>Vibrio oreintalis group</taxon>
    </lineage>
</organism>
<keyword evidence="1 4" id="KW-0812">Transmembrane</keyword>
<evidence type="ECO:0000256" key="1">
    <source>
        <dbReference type="ARBA" id="ARBA00022692"/>
    </source>
</evidence>
<dbReference type="Proteomes" id="UP000094761">
    <property type="component" value="Unassembled WGS sequence"/>
</dbReference>
<keyword evidence="3 4" id="KW-0472">Membrane</keyword>
<evidence type="ECO:0000313" key="6">
    <source>
        <dbReference type="EMBL" id="MDC5739953.1"/>
    </source>
</evidence>
<dbReference type="InterPro" id="IPR011701">
    <property type="entry name" value="MFS"/>
</dbReference>
<dbReference type="Proteomes" id="UP001150001">
    <property type="component" value="Unassembled WGS sequence"/>
</dbReference>
<feature type="transmembrane region" description="Helical" evidence="4">
    <location>
        <begin position="103"/>
        <end position="127"/>
    </location>
</feature>
<dbReference type="InterPro" id="IPR036259">
    <property type="entry name" value="MFS_trans_sf"/>
</dbReference>
<dbReference type="PANTHER" id="PTHR23546:SF1">
    <property type="entry name" value="MEMBRANE PROTEIN"/>
    <property type="match status" value="1"/>
</dbReference>
<feature type="domain" description="Major facilitator superfamily (MFS) profile" evidence="5">
    <location>
        <begin position="10"/>
        <end position="395"/>
    </location>
</feature>
<dbReference type="AlphaFoldDB" id="A0A178J6J6"/>
<sequence>MSVLHSKKAQLWAISLAAALMGIGQNGLLVSLPFLVERSAFSLPTWSILIAIGSFLFLPSAPYWGRYSDKRGPRNVVVQALFGMAISFVLLFLFAILSEHQPHMVMLWLVGLILARIIYGCTVSGMVPACQHWAILLCGAENRLQAITSISIGLSAGRLVGPLIAIVALKFSPYAPLMLMIALPLIALFTVLFQPTPQHGLESEKAAEALPWLPNKSFLPYLLSGLLLCAAIALLQYSFTPLMQSVTSWPTAQISDGIGVLLTISATSTFAVQLIVVRNKKITPMKMYRLGAVGLLCGLVLFLLPNIWLYAFAMAIAASGAALLVPAYTSEATEKQSDAPGSVAGYIAMSHTIGYGLASLLAFTATINPLYPIYLCLAFSVLIVAIAYLATKRPSNEVADPS</sequence>
<feature type="transmembrane region" description="Helical" evidence="4">
    <location>
        <begin position="76"/>
        <end position="97"/>
    </location>
</feature>